<comment type="caution">
    <text evidence="2">The sequence shown here is derived from an EMBL/GenBank/DDBJ whole genome shotgun (WGS) entry which is preliminary data.</text>
</comment>
<gene>
    <name evidence="2" type="ORF">JHD44_08755</name>
</gene>
<dbReference type="RefSeq" id="WP_199462382.1">
    <property type="nucleotide sequence ID" value="NZ_JAEMUH010000007.1"/>
</dbReference>
<accession>A0ABS0ZAT7</accession>
<evidence type="ECO:0000313" key="3">
    <source>
        <dbReference type="Proteomes" id="UP000598488"/>
    </source>
</evidence>
<protein>
    <submittedName>
        <fullName evidence="2">Helix-turn-helix domain-containing protein</fullName>
    </submittedName>
</protein>
<sequence>MSMELMVKAMKTKVGNPLRKLVLLKLADNASDQGECWPSYQYIADQCEISRRAVVGHINALIETGVLSKTLRKGEKGNSSNVYLLNFHLLKPVYNDKGSLIGYLLPGESVALGGADAALGGADAALGGGAASAPRTSHSLEPVNESVNEPKDHLSDSAESNETAPVVVDQKFNAKAKRELLAHSFELFWNAYQRKDNRKASEAKWLKIPLPNDREQAVAKIQLIIDQAQRWGDLYAAAPADQKQFQPMPTTWINNERWNDEQLPTIRQQAKPGGAIDWNDVFDPEGF</sequence>
<dbReference type="Proteomes" id="UP000598488">
    <property type="component" value="Unassembled WGS sequence"/>
</dbReference>
<evidence type="ECO:0000256" key="1">
    <source>
        <dbReference type="SAM" id="MobiDB-lite"/>
    </source>
</evidence>
<name>A0ABS0ZAT7_9GAMM</name>
<feature type="region of interest" description="Disordered" evidence="1">
    <location>
        <begin position="130"/>
        <end position="163"/>
    </location>
</feature>
<keyword evidence="3" id="KW-1185">Reference proteome</keyword>
<evidence type="ECO:0000313" key="2">
    <source>
        <dbReference type="EMBL" id="MBJ7550769.1"/>
    </source>
</evidence>
<dbReference type="InterPro" id="IPR036388">
    <property type="entry name" value="WH-like_DNA-bd_sf"/>
</dbReference>
<dbReference type="Pfam" id="PF13730">
    <property type="entry name" value="HTH_36"/>
    <property type="match status" value="1"/>
</dbReference>
<organism evidence="2 3">
    <name type="scientific">Marinomonas ostreistagni</name>
    <dbReference type="NCBI Taxonomy" id="359209"/>
    <lineage>
        <taxon>Bacteria</taxon>
        <taxon>Pseudomonadati</taxon>
        <taxon>Pseudomonadota</taxon>
        <taxon>Gammaproteobacteria</taxon>
        <taxon>Oceanospirillales</taxon>
        <taxon>Oceanospirillaceae</taxon>
        <taxon>Marinomonas</taxon>
    </lineage>
</organism>
<reference evidence="2 3" key="1">
    <citation type="submission" date="2020-12" db="EMBL/GenBank/DDBJ databases">
        <title>Comparative genome analysis of fungal antagonists Marinomonas ostreistagni 398 and M. spartinae 468.</title>
        <authorList>
            <person name="Fields J.L."/>
            <person name="Mavrodi O.V."/>
            <person name="Biber P.D."/>
            <person name="Indest K.J."/>
            <person name="Mavrodi D.V."/>
        </authorList>
    </citation>
    <scope>NUCLEOTIDE SEQUENCE [LARGE SCALE GENOMIC DNA]</scope>
    <source>
        <strain evidence="2 3">USM7</strain>
    </source>
</reference>
<proteinExistence type="predicted"/>
<dbReference type="Gene3D" id="1.10.10.10">
    <property type="entry name" value="Winged helix-like DNA-binding domain superfamily/Winged helix DNA-binding domain"/>
    <property type="match status" value="1"/>
</dbReference>
<dbReference type="EMBL" id="JAEMUH010000007">
    <property type="protein sequence ID" value="MBJ7550769.1"/>
    <property type="molecule type" value="Genomic_DNA"/>
</dbReference>